<reference evidence="3 4" key="1">
    <citation type="submission" date="2016-10" db="EMBL/GenBank/DDBJ databases">
        <authorList>
            <person name="de Groot N.N."/>
        </authorList>
    </citation>
    <scope>NUCLEOTIDE SEQUENCE [LARGE SCALE GENOMIC DNA]</scope>
    <source>
        <strain evidence="3 4">CGMCC 4.2023</strain>
    </source>
</reference>
<evidence type="ECO:0000256" key="1">
    <source>
        <dbReference type="SAM" id="MobiDB-lite"/>
    </source>
</evidence>
<feature type="compositionally biased region" description="Gly residues" evidence="1">
    <location>
        <begin position="104"/>
        <end position="123"/>
    </location>
</feature>
<dbReference type="AlphaFoldDB" id="A0A1H5ZZA1"/>
<dbReference type="RefSeq" id="WP_200823234.1">
    <property type="nucleotide sequence ID" value="NZ_FNVU01000005.1"/>
</dbReference>
<dbReference type="PROSITE" id="PS51257">
    <property type="entry name" value="PROKAR_LIPOPROTEIN"/>
    <property type="match status" value="1"/>
</dbReference>
<sequence length="225" mass="21360">MNWTTSRPPAARIAVRAGAFVAVIASGALALTACSSGGSSSADAKASGSASASAAASGGGANGADMNAYRQCLSQHGVNLPTFKRPSGGARPSGAPSGRPSGRPSGGFGGGFGGGGGIPGLGGASPDAATQKALKACASKAPKFNGRGGQGANSGADASAIQAFTGCLKDHGVTLPTPSAGASGAAGGRGAFGELRNLNTADPKTAKAYDTCKALLPQRPSSSPS</sequence>
<feature type="chain" id="PRO_5039011369" description="PT repeat-containing protein" evidence="2">
    <location>
        <begin position="31"/>
        <end position="225"/>
    </location>
</feature>
<keyword evidence="2" id="KW-0732">Signal</keyword>
<dbReference type="Proteomes" id="UP000236754">
    <property type="component" value="Unassembled WGS sequence"/>
</dbReference>
<feature type="region of interest" description="Disordered" evidence="1">
    <location>
        <begin position="179"/>
        <end position="200"/>
    </location>
</feature>
<evidence type="ECO:0000313" key="4">
    <source>
        <dbReference type="Proteomes" id="UP000236754"/>
    </source>
</evidence>
<evidence type="ECO:0008006" key="5">
    <source>
        <dbReference type="Google" id="ProtNLM"/>
    </source>
</evidence>
<evidence type="ECO:0000256" key="2">
    <source>
        <dbReference type="SAM" id="SignalP"/>
    </source>
</evidence>
<gene>
    <name evidence="3" type="ORF">SAMN05216223_10549</name>
</gene>
<name>A0A1H5ZZA1_9ACTN</name>
<feature type="compositionally biased region" description="Low complexity" evidence="1">
    <location>
        <begin position="86"/>
        <end position="103"/>
    </location>
</feature>
<proteinExistence type="predicted"/>
<evidence type="ECO:0000313" key="3">
    <source>
        <dbReference type="EMBL" id="SEG41470.1"/>
    </source>
</evidence>
<feature type="signal peptide" evidence="2">
    <location>
        <begin position="1"/>
        <end position="30"/>
    </location>
</feature>
<protein>
    <recommendedName>
        <fullName evidence="5">PT repeat-containing protein</fullName>
    </recommendedName>
</protein>
<dbReference type="EMBL" id="FNVU01000005">
    <property type="protein sequence ID" value="SEG41470.1"/>
    <property type="molecule type" value="Genomic_DNA"/>
</dbReference>
<keyword evidence="4" id="KW-1185">Reference proteome</keyword>
<feature type="region of interest" description="Disordered" evidence="1">
    <location>
        <begin position="80"/>
        <end position="125"/>
    </location>
</feature>
<organism evidence="3 4">
    <name type="scientific">Actinacidiphila yanglinensis</name>
    <dbReference type="NCBI Taxonomy" id="310779"/>
    <lineage>
        <taxon>Bacteria</taxon>
        <taxon>Bacillati</taxon>
        <taxon>Actinomycetota</taxon>
        <taxon>Actinomycetes</taxon>
        <taxon>Kitasatosporales</taxon>
        <taxon>Streptomycetaceae</taxon>
        <taxon>Actinacidiphila</taxon>
    </lineage>
</organism>
<accession>A0A1H5ZZA1</accession>